<dbReference type="PANTHER" id="PTHR36849:SF1">
    <property type="entry name" value="CYTOPLASMIC PROTEIN"/>
    <property type="match status" value="1"/>
</dbReference>
<evidence type="ECO:0000313" key="2">
    <source>
        <dbReference type="Proteomes" id="UP001320702"/>
    </source>
</evidence>
<dbReference type="RefSeq" id="WP_260278254.1">
    <property type="nucleotide sequence ID" value="NZ_JANAVZ010000010.1"/>
</dbReference>
<gene>
    <name evidence="1" type="ORF">MU516_15865</name>
</gene>
<evidence type="ECO:0000313" key="1">
    <source>
        <dbReference type="EMBL" id="MCT4334340.1"/>
    </source>
</evidence>
<name>A0ABT2KER0_9RHOB</name>
<organism evidence="1 2">
    <name type="scientific">Paracoccus maritimus</name>
    <dbReference type="NCBI Taxonomy" id="2933292"/>
    <lineage>
        <taxon>Bacteria</taxon>
        <taxon>Pseudomonadati</taxon>
        <taxon>Pseudomonadota</taxon>
        <taxon>Alphaproteobacteria</taxon>
        <taxon>Rhodobacterales</taxon>
        <taxon>Paracoccaceae</taxon>
        <taxon>Paracoccus</taxon>
    </lineage>
</organism>
<accession>A0ABT2KER0</accession>
<comment type="caution">
    <text evidence="1">The sequence shown here is derived from an EMBL/GenBank/DDBJ whole genome shotgun (WGS) entry which is preliminary data.</text>
</comment>
<dbReference type="Proteomes" id="UP001320702">
    <property type="component" value="Unassembled WGS sequence"/>
</dbReference>
<proteinExistence type="predicted"/>
<protein>
    <submittedName>
        <fullName evidence="1">DUF488 domain-containing protein</fullName>
    </submittedName>
</protein>
<dbReference type="Pfam" id="PF22752">
    <property type="entry name" value="DUF488-N3i"/>
    <property type="match status" value="1"/>
</dbReference>
<keyword evidence="2" id="KW-1185">Reference proteome</keyword>
<reference evidence="1 2" key="1">
    <citation type="submission" date="2022-04" db="EMBL/GenBank/DDBJ databases">
        <title>Paracoccus sp. YLB-12 draft genome sequence.</title>
        <authorList>
            <person name="Yu L."/>
        </authorList>
    </citation>
    <scope>NUCLEOTIDE SEQUENCE [LARGE SCALE GENOMIC DNA]</scope>
    <source>
        <strain evidence="1 2">YLB-12</strain>
    </source>
</reference>
<dbReference type="InterPro" id="IPR052552">
    <property type="entry name" value="YeaO-like"/>
</dbReference>
<dbReference type="PANTHER" id="PTHR36849">
    <property type="entry name" value="CYTOPLASMIC PROTEIN-RELATED"/>
    <property type="match status" value="1"/>
</dbReference>
<dbReference type="EMBL" id="JANAVZ010000010">
    <property type="protein sequence ID" value="MCT4334340.1"/>
    <property type="molecule type" value="Genomic_DNA"/>
</dbReference>
<sequence length="116" mass="13329">MTQIWLKRAYEAPAPSDGQRILVDRLWPRGVSKEELHLDDWMKEIAPSDALRDWFGHDPAKWKEFQTRYAKELDKNGDAVAPLKQRLDKGRVTLVFAAKDEAHNNAVALKAYLEGN</sequence>